<dbReference type="EMBL" id="CM046396">
    <property type="protein sequence ID" value="KAI8538719.1"/>
    <property type="molecule type" value="Genomic_DNA"/>
</dbReference>
<evidence type="ECO:0000313" key="2">
    <source>
        <dbReference type="Proteomes" id="UP001062846"/>
    </source>
</evidence>
<protein>
    <submittedName>
        <fullName evidence="1">Uncharacterized protein</fullName>
    </submittedName>
</protein>
<proteinExistence type="predicted"/>
<comment type="caution">
    <text evidence="1">The sequence shown here is derived from an EMBL/GenBank/DDBJ whole genome shotgun (WGS) entry which is preliminary data.</text>
</comment>
<keyword evidence="2" id="KW-1185">Reference proteome</keyword>
<organism evidence="1 2">
    <name type="scientific">Rhododendron molle</name>
    <name type="common">Chinese azalea</name>
    <name type="synonym">Azalea mollis</name>
    <dbReference type="NCBI Taxonomy" id="49168"/>
    <lineage>
        <taxon>Eukaryota</taxon>
        <taxon>Viridiplantae</taxon>
        <taxon>Streptophyta</taxon>
        <taxon>Embryophyta</taxon>
        <taxon>Tracheophyta</taxon>
        <taxon>Spermatophyta</taxon>
        <taxon>Magnoliopsida</taxon>
        <taxon>eudicotyledons</taxon>
        <taxon>Gunneridae</taxon>
        <taxon>Pentapetalae</taxon>
        <taxon>asterids</taxon>
        <taxon>Ericales</taxon>
        <taxon>Ericaceae</taxon>
        <taxon>Ericoideae</taxon>
        <taxon>Rhodoreae</taxon>
        <taxon>Rhododendron</taxon>
    </lineage>
</organism>
<sequence>MSSVHLPVNPAKVVREPPYFIALNCDFLSAVQFSSFTMAETSSTAATEPEETAPLLRPRQESRPTTTLAMLLGSASGRRGPSMLVRETAARQLEERRADWGYSKPVVALDMMWNLAFVVVTVVMMACTTRERPDVPIRVWICGYALQCLVHVVLVWLEYRRRNVSSLRDEEAATGEQSDLRSEGNESEGDEAVGIGARSRYFSFTKRCESANTMASFLWWIVGFYWVVSGGDMLLQSAPRLYWLAVVFLAFDVFFAIFCVVLACLIGIALCCCLPCIIAILYAVAGQEGASETDLRVLPKYRYVMSSNVEKAGGGAGRMIPVETSGGYLANELVLLPEDANSSLHLRPGSGFVLGFPPLQPRGNMSSENEIVLRDVTNACLVVSDRIGRDLAAHSDLEEALEASRYASHPYSTHPKEWPPLVEVVDTWELPSVLIERYNAAGGEGTALCGIFPEIRRAWATVDNSLFLWRFDKWDGQCPEYSGEEQAICAVGLAKAKPGIFVEAIQYLLVLATPVELILLGVCCSGSGDGMDPYAEVSLQPLPEYTIPSDGVTMTCITCTDRGHIFLAGRDGHIYELQYTTGSGWHKRCRKVCLTAGLGSVISRWVVPNLFKFGTVDPIVEMVVDNERHILYARTEDMKIQVFVLGPHGDGPLKKAAEERNLINAHYGGRQSAGPRAPSRSAKTSIVSISPLSTLESKWLHLVAVLSDGRRLYLSTTPSTGSSVVGGLGGFSTNGQKPSCLKVVATRPSPPLGVGGAFGALSLVGRSQSEDLSLKIESAYYSSGTLVLSDSSPSTSSSLLIVNKDSSTQSSSSANIATGARSSRALRESVSSLPIEGRMLCVADILPLPETAAIVHSLYSQLEFCGFDNSGESIEKASRKLWAGGDLSTQHILPRRRIVLFSTVGMMEVVFNRPVDILRRIFESNSPRSLLEDFFSRFGAGEAAAMCLMLAARIVHSESSISNVVAEKAAEAFEDPRLVGVPQLEGSGALGNTRTATGGFSMGQVVQEAEPVFSGAHEGLCLCSSRLLLPVWDFPVFVVTGGIVACRFSAGAMQILEDKFRSLERFLRSRRNQRRGLYGCVAGLGDLTGSILYGTGSDLSTGDRSMVRNLFGSNSRIESGDGGASNKRQRLPYSPAELAAMEVRAIECSRQLLLRCAEALFLLQLLSQHHVTRLVQNIDANLQQALVQLTFHQLVCSEEGDQLATRLISALMEYYTGPDGRGTVDDISGRLRDRCPSYFKEADYRFYLAVECLERAAASSDTEDRQNLAREAFNYLSKVPESADLQTVCKRFADLRFYEAVLQLPLQKAQALDPSGDALNEQIDAGMREHALARREQCYEIVTSALRALKGETSQREFGSPIRPVAQSALDPASRKKYICQIIQLGVQSPDRLFHKYLYRALIDLGLENELLEYGGPDLVPFLQSAGREPVQEVRAVPAVSSATSPIGHSGVHILSNHQAKYFELLARYYVMKRQHVLAAHALLRLAERRPLDGGDVPTLEQRRQYLSHAVLQAKNSSNSDGVGSTHGAFDDGLLDLLEGKLAVLGFQIKIKKELEVIASKLEATPSTSESAPSDSSPDGSHVPDANFVHSIREKVKEVSLDLKSITQLYNEYAVPLELWEICLQMLYFANYSGDTDSSIVRETWARLIDQALSRGGIAEACAVLKRVGSHIYPGDGAALPLDTLCLHLEKAALERLVSGVESVKDDDVARALLAACKGAIEPVLNTYDQLLSNGAILPSPNLRLRLLRSVLVLLHEWAMSVFAQRMNTSTTGASLILGGTFSVDQTVIFSQGIRDKIISAANRLVVLVVVAWWAGGFGIFCFCFSAGCLWELRWLWWWLMALVLAAVRVGVMVVDGRRCFGWAPLEVAVVDGWVGRGVSIMDAPVAYRSDIVVSTAAAGCALSNTSPS</sequence>
<dbReference type="Proteomes" id="UP001062846">
    <property type="component" value="Chromosome 9"/>
</dbReference>
<name>A0ACC0MDR7_RHOML</name>
<gene>
    <name evidence="1" type="ORF">RHMOL_Rhmol09G0125900</name>
</gene>
<evidence type="ECO:0000313" key="1">
    <source>
        <dbReference type="EMBL" id="KAI8538719.1"/>
    </source>
</evidence>
<accession>A0ACC0MDR7</accession>
<reference evidence="1" key="1">
    <citation type="submission" date="2022-02" db="EMBL/GenBank/DDBJ databases">
        <title>Plant Genome Project.</title>
        <authorList>
            <person name="Zhang R.-G."/>
        </authorList>
    </citation>
    <scope>NUCLEOTIDE SEQUENCE</scope>
    <source>
        <strain evidence="1">AT1</strain>
    </source>
</reference>